<dbReference type="PRINTS" id="PR00081">
    <property type="entry name" value="GDHRDH"/>
</dbReference>
<evidence type="ECO:0000313" key="2">
    <source>
        <dbReference type="EMBL" id="HAT3582406.1"/>
    </source>
</evidence>
<dbReference type="PRINTS" id="PR00080">
    <property type="entry name" value="SDRFAMILY"/>
</dbReference>
<proteinExistence type="inferred from homology"/>
<dbReference type="EMBL" id="DACSUM010000020">
    <property type="protein sequence ID" value="HAT3582406.1"/>
    <property type="molecule type" value="Genomic_DNA"/>
</dbReference>
<dbReference type="InterPro" id="IPR002347">
    <property type="entry name" value="SDR_fam"/>
</dbReference>
<gene>
    <name evidence="2" type="ORF">I8531_002724</name>
</gene>
<sequence length="262" mass="28305">MIHSQRPVALVTGSTRGIGKACALALARAGFHVAINGRDNEEGRARQQAMVAELEQFGIEALALPGDVSDLIIQQGMLDTVLQRWGRLDCLVNNAGTAAKQRGDLLEVTPENYQYCQDVNTKAMFFFCQKAARAMLSQGELNNQHRSIINITSCSAHSLSISRGEYCVSKAAASMVTQLFALRLAEEGIGVYEIRPGIIETDMTSAVKPKYDQLIGGGLVPMKRWGQPTDISVVVDALANGNLPFTVGQIIDVDGGLNKSHF</sequence>
<comment type="caution">
    <text evidence="2">The sequence shown here is derived from an EMBL/GenBank/DDBJ whole genome shotgun (WGS) entry which is preliminary data.</text>
</comment>
<dbReference type="PANTHER" id="PTHR42760">
    <property type="entry name" value="SHORT-CHAIN DEHYDROGENASES/REDUCTASES FAMILY MEMBER"/>
    <property type="match status" value="1"/>
</dbReference>
<dbReference type="RefSeq" id="WP_047372921.1">
    <property type="nucleotide sequence ID" value="NZ_CABMNU010000005.1"/>
</dbReference>
<dbReference type="NCBIfam" id="NF009386">
    <property type="entry name" value="PRK12745.1"/>
    <property type="match status" value="1"/>
</dbReference>
<dbReference type="SUPFAM" id="SSF51735">
    <property type="entry name" value="NAD(P)-binding Rossmann-fold domains"/>
    <property type="match status" value="1"/>
</dbReference>
<evidence type="ECO:0000256" key="1">
    <source>
        <dbReference type="ARBA" id="ARBA00006484"/>
    </source>
</evidence>
<organism evidence="2 3">
    <name type="scientific">Kluyvera intermedia</name>
    <name type="common">Enterobacter intermedius</name>
    <dbReference type="NCBI Taxonomy" id="61648"/>
    <lineage>
        <taxon>Bacteria</taxon>
        <taxon>Pseudomonadati</taxon>
        <taxon>Pseudomonadota</taxon>
        <taxon>Gammaproteobacteria</taxon>
        <taxon>Enterobacterales</taxon>
        <taxon>Enterobacteriaceae</taxon>
        <taxon>Kluyvera</taxon>
    </lineage>
</organism>
<dbReference type="Proteomes" id="UP000867740">
    <property type="component" value="Unassembled WGS sequence"/>
</dbReference>
<evidence type="ECO:0000313" key="3">
    <source>
        <dbReference type="Proteomes" id="UP000867740"/>
    </source>
</evidence>
<dbReference type="InterPro" id="IPR020904">
    <property type="entry name" value="Sc_DH/Rdtase_CS"/>
</dbReference>
<dbReference type="PANTHER" id="PTHR42760:SF123">
    <property type="entry name" value="OXIDOREDUCTASE"/>
    <property type="match status" value="1"/>
</dbReference>
<dbReference type="GO" id="GO:0030497">
    <property type="term" value="P:fatty acid elongation"/>
    <property type="evidence" value="ECO:0007669"/>
    <property type="project" value="TreeGrafter"/>
</dbReference>
<name>A0A9P3T997_KLUIN</name>
<accession>A0A9P3T997</accession>
<protein>
    <submittedName>
        <fullName evidence="2">3-ketoacyl-ACP reductase</fullName>
    </submittedName>
</protein>
<dbReference type="Gene3D" id="3.40.50.720">
    <property type="entry name" value="NAD(P)-binding Rossmann-like Domain"/>
    <property type="match status" value="1"/>
</dbReference>
<dbReference type="Pfam" id="PF13561">
    <property type="entry name" value="adh_short_C2"/>
    <property type="match status" value="1"/>
</dbReference>
<dbReference type="InterPro" id="IPR036291">
    <property type="entry name" value="NAD(P)-bd_dom_sf"/>
</dbReference>
<dbReference type="FunFam" id="3.40.50.720:FF:000084">
    <property type="entry name" value="Short-chain dehydrogenase reductase"/>
    <property type="match status" value="1"/>
</dbReference>
<dbReference type="GO" id="GO:0016616">
    <property type="term" value="F:oxidoreductase activity, acting on the CH-OH group of donors, NAD or NADP as acceptor"/>
    <property type="evidence" value="ECO:0007669"/>
    <property type="project" value="TreeGrafter"/>
</dbReference>
<comment type="similarity">
    <text evidence="1">Belongs to the short-chain dehydrogenases/reductases (SDR) family.</text>
</comment>
<dbReference type="AlphaFoldDB" id="A0A9P3T997"/>
<dbReference type="PROSITE" id="PS00061">
    <property type="entry name" value="ADH_SHORT"/>
    <property type="match status" value="1"/>
</dbReference>
<reference evidence="2" key="2">
    <citation type="submission" date="2020-10" db="EMBL/GenBank/DDBJ databases">
        <authorList>
            <consortium name="NCBI Pathogen Detection Project"/>
        </authorList>
    </citation>
    <scope>NUCLEOTIDE SEQUENCE</scope>
    <source>
        <strain evidence="2">CAVp300</strain>
    </source>
</reference>
<reference evidence="2" key="1">
    <citation type="journal article" date="2018" name="Genome Biol.">
        <title>SKESA: strategic k-mer extension for scrupulous assemblies.</title>
        <authorList>
            <person name="Souvorov A."/>
            <person name="Agarwala R."/>
            <person name="Lipman D.J."/>
        </authorList>
    </citation>
    <scope>NUCLEOTIDE SEQUENCE</scope>
    <source>
        <strain evidence="2">CAVp300</strain>
    </source>
</reference>